<name>A0A4U0SKG4_9ACTN</name>
<keyword evidence="2" id="KW-1185">Reference proteome</keyword>
<protein>
    <submittedName>
        <fullName evidence="1">Uncharacterized protein</fullName>
    </submittedName>
</protein>
<dbReference type="EMBL" id="SUMC01000029">
    <property type="protein sequence ID" value="TKA08591.1"/>
    <property type="molecule type" value="Genomic_DNA"/>
</dbReference>
<dbReference type="OrthoDB" id="3694481at2"/>
<gene>
    <name evidence="1" type="ORF">FCI23_27040</name>
</gene>
<dbReference type="AlphaFoldDB" id="A0A4U0SKG4"/>
<accession>A0A4U0SKG4</accession>
<comment type="caution">
    <text evidence="1">The sequence shown here is derived from an EMBL/GenBank/DDBJ whole genome shotgun (WGS) entry which is preliminary data.</text>
</comment>
<proteinExistence type="predicted"/>
<sequence>MSETHQTHEMRLVTMTPLGTEEWLCPLCERRILLQWPPRYDVIVLVRGDETVAHTGGRPESQPAPVPPVPQPPVYAAGLAPEEYRWLHENGIDWGGDTAA</sequence>
<evidence type="ECO:0000313" key="2">
    <source>
        <dbReference type="Proteomes" id="UP000305778"/>
    </source>
</evidence>
<organism evidence="1 2">
    <name type="scientific">Actinacidiphila oryziradicis</name>
    <dbReference type="NCBI Taxonomy" id="2571141"/>
    <lineage>
        <taxon>Bacteria</taxon>
        <taxon>Bacillati</taxon>
        <taxon>Actinomycetota</taxon>
        <taxon>Actinomycetes</taxon>
        <taxon>Kitasatosporales</taxon>
        <taxon>Streptomycetaceae</taxon>
        <taxon>Actinacidiphila</taxon>
    </lineage>
</organism>
<reference evidence="1 2" key="1">
    <citation type="submission" date="2019-04" db="EMBL/GenBank/DDBJ databases">
        <title>Streptomyces oryziradicis sp. nov., a novel actinomycete isolated from rhizosphere soil of rice (Oryza sativa L.).</title>
        <authorList>
            <person name="Li C."/>
        </authorList>
    </citation>
    <scope>NUCLEOTIDE SEQUENCE [LARGE SCALE GENOMIC DNA]</scope>
    <source>
        <strain evidence="1 2">NEAU-C40</strain>
    </source>
</reference>
<dbReference type="Proteomes" id="UP000305778">
    <property type="component" value="Unassembled WGS sequence"/>
</dbReference>
<evidence type="ECO:0000313" key="1">
    <source>
        <dbReference type="EMBL" id="TKA08591.1"/>
    </source>
</evidence>
<dbReference type="RefSeq" id="WP_136726545.1">
    <property type="nucleotide sequence ID" value="NZ_JAOPYF010000545.1"/>
</dbReference>